<keyword evidence="1" id="KW-0472">Membrane</keyword>
<dbReference type="SUPFAM" id="SSF53448">
    <property type="entry name" value="Nucleotide-diphospho-sugar transferases"/>
    <property type="match status" value="1"/>
</dbReference>
<dbReference type="InterPro" id="IPR029044">
    <property type="entry name" value="Nucleotide-diphossugar_trans"/>
</dbReference>
<organism evidence="3 4">
    <name type="scientific">Pseudomonas fluorescens</name>
    <dbReference type="NCBI Taxonomy" id="294"/>
    <lineage>
        <taxon>Bacteria</taxon>
        <taxon>Pseudomonadati</taxon>
        <taxon>Pseudomonadota</taxon>
        <taxon>Gammaproteobacteria</taxon>
        <taxon>Pseudomonadales</taxon>
        <taxon>Pseudomonadaceae</taxon>
        <taxon>Pseudomonas</taxon>
    </lineage>
</organism>
<dbReference type="InterPro" id="IPR050834">
    <property type="entry name" value="Glycosyltransf_2"/>
</dbReference>
<gene>
    <name evidence="3" type="ORF">PS645_03795</name>
</gene>
<dbReference type="OrthoDB" id="9801954at2"/>
<sequence>MLNDASPSPGTVCVIIPLYNAAASIEQTLASLSQQTRLPDNVIIVDDGSSDEGPQMVRDFVAPFPVTLLQQANEGPASARNKGIFKAKETFIAFLDADDQWHPEKLEKQLALYAELTRTGHRVGLIDCYQLSVFSDGKEQREERCKSGNHFADFMRENVINGTSGVVVRREAIVALGGFDQKLRYAEDRLLWTRIAEHWEVHTVPQVLIRRGVNASNITAQPQKYYPHKLKFIELYLELYGTRLTRQQRIDFVLANHADFLGTFSRRGEHAQVIKVFQKMLKHSWQTLIFFNGKPTLRYLYARMKTLRKAP</sequence>
<feature type="domain" description="Glycosyltransferase 2-like" evidence="2">
    <location>
        <begin position="13"/>
        <end position="170"/>
    </location>
</feature>
<dbReference type="InterPro" id="IPR001173">
    <property type="entry name" value="Glyco_trans_2-like"/>
</dbReference>
<evidence type="ECO:0000313" key="3">
    <source>
        <dbReference type="EMBL" id="VVN11139.1"/>
    </source>
</evidence>
<keyword evidence="1" id="KW-0997">Cell inner membrane</keyword>
<dbReference type="Pfam" id="PF00535">
    <property type="entry name" value="Glycos_transf_2"/>
    <property type="match status" value="1"/>
</dbReference>
<dbReference type="CDD" id="cd00761">
    <property type="entry name" value="Glyco_tranf_GTA_type"/>
    <property type="match status" value="1"/>
</dbReference>
<reference evidence="3 4" key="1">
    <citation type="submission" date="2019-09" db="EMBL/GenBank/DDBJ databases">
        <authorList>
            <person name="Chandra G."/>
            <person name="Truman W A."/>
        </authorList>
    </citation>
    <scope>NUCLEOTIDE SEQUENCE [LARGE SCALE GENOMIC DNA]</scope>
    <source>
        <strain evidence="3">PS645</strain>
    </source>
</reference>
<evidence type="ECO:0000256" key="1">
    <source>
        <dbReference type="ARBA" id="ARBA00022519"/>
    </source>
</evidence>
<accession>A0A5E6VDY1</accession>
<dbReference type="EMBL" id="CABVGX010000033">
    <property type="protein sequence ID" value="VVN11139.1"/>
    <property type="molecule type" value="Genomic_DNA"/>
</dbReference>
<dbReference type="PANTHER" id="PTHR43685">
    <property type="entry name" value="GLYCOSYLTRANSFERASE"/>
    <property type="match status" value="1"/>
</dbReference>
<protein>
    <recommendedName>
        <fullName evidence="2">Glycosyltransferase 2-like domain-containing protein</fullName>
    </recommendedName>
</protein>
<dbReference type="RefSeq" id="WP_150581887.1">
    <property type="nucleotide sequence ID" value="NZ_CABVGX010000033.1"/>
</dbReference>
<dbReference type="Gene3D" id="3.90.550.10">
    <property type="entry name" value="Spore Coat Polysaccharide Biosynthesis Protein SpsA, Chain A"/>
    <property type="match status" value="1"/>
</dbReference>
<proteinExistence type="predicted"/>
<name>A0A5E6VDY1_PSEFL</name>
<keyword evidence="1" id="KW-1003">Cell membrane</keyword>
<evidence type="ECO:0000313" key="4">
    <source>
        <dbReference type="Proteomes" id="UP000325607"/>
    </source>
</evidence>
<dbReference type="AlphaFoldDB" id="A0A5E6VDY1"/>
<dbReference type="PANTHER" id="PTHR43685:SF2">
    <property type="entry name" value="GLYCOSYLTRANSFERASE 2-LIKE DOMAIN-CONTAINING PROTEIN"/>
    <property type="match status" value="1"/>
</dbReference>
<evidence type="ECO:0000259" key="2">
    <source>
        <dbReference type="Pfam" id="PF00535"/>
    </source>
</evidence>
<dbReference type="Proteomes" id="UP000325607">
    <property type="component" value="Unassembled WGS sequence"/>
</dbReference>